<dbReference type="EMBL" id="WHOC01000142">
    <property type="protein sequence ID" value="NOU89213.1"/>
    <property type="molecule type" value="Genomic_DNA"/>
</dbReference>
<comment type="caution">
    <text evidence="1">The sequence shown here is derived from an EMBL/GenBank/DDBJ whole genome shotgun (WGS) entry which is preliminary data.</text>
</comment>
<organism evidence="1 2">
    <name type="scientific">Paenibacillus germinis</name>
    <dbReference type="NCBI Taxonomy" id="2654979"/>
    <lineage>
        <taxon>Bacteria</taxon>
        <taxon>Bacillati</taxon>
        <taxon>Bacillota</taxon>
        <taxon>Bacilli</taxon>
        <taxon>Bacillales</taxon>
        <taxon>Paenibacillaceae</taxon>
        <taxon>Paenibacillus</taxon>
    </lineage>
</organism>
<dbReference type="Pfam" id="PF13416">
    <property type="entry name" value="SBP_bac_8"/>
    <property type="match status" value="1"/>
</dbReference>
<dbReference type="SUPFAM" id="SSF53850">
    <property type="entry name" value="Periplasmic binding protein-like II"/>
    <property type="match status" value="1"/>
</dbReference>
<reference evidence="1 2" key="1">
    <citation type="submission" date="2019-10" db="EMBL/GenBank/DDBJ databases">
        <title>Description of Paenibacillus choica sp. nov.</title>
        <authorList>
            <person name="Carlier A."/>
            <person name="Qi S."/>
        </authorList>
    </citation>
    <scope>NUCLEOTIDE SEQUENCE [LARGE SCALE GENOMIC DNA]</scope>
    <source>
        <strain evidence="1 2">LMG 31460</strain>
    </source>
</reference>
<evidence type="ECO:0000313" key="2">
    <source>
        <dbReference type="Proteomes" id="UP000658690"/>
    </source>
</evidence>
<dbReference type="PANTHER" id="PTHR43649">
    <property type="entry name" value="ARABINOSE-BINDING PROTEIN-RELATED"/>
    <property type="match status" value="1"/>
</dbReference>
<dbReference type="PANTHER" id="PTHR43649:SF12">
    <property type="entry name" value="DIACETYLCHITOBIOSE BINDING PROTEIN DASA"/>
    <property type="match status" value="1"/>
</dbReference>
<evidence type="ECO:0000313" key="1">
    <source>
        <dbReference type="EMBL" id="NOU89213.1"/>
    </source>
</evidence>
<dbReference type="Gene3D" id="3.40.190.10">
    <property type="entry name" value="Periplasmic binding protein-like II"/>
    <property type="match status" value="2"/>
</dbReference>
<dbReference type="InterPro" id="IPR006059">
    <property type="entry name" value="SBP"/>
</dbReference>
<accession>A0ABX1ZBB1</accession>
<dbReference type="Proteomes" id="UP000658690">
    <property type="component" value="Unassembled WGS sequence"/>
</dbReference>
<proteinExistence type="predicted"/>
<keyword evidence="2" id="KW-1185">Reference proteome</keyword>
<protein>
    <submittedName>
        <fullName evidence="1">Extracellular solute-binding protein</fullName>
    </submittedName>
</protein>
<sequence length="487" mass="52886">MKIPKCADFTRTPRLFHYHKGFFLLYSGCKEEKAHDAWEVQQMKKMGVTLVSLLAATSLAACGTTNTTKDAGATSAPTAAATAAAPVKTDTKPVKLRIYAQYADEDTKTPYDYAVAELKKEMPNVELELDIQAQDDGQKLKTYAATGNLPDIFGAGLDIIDTFKKSNNILVLDEYVTKFGFKDKMQPSAMNTLATDDGHTYAFPYAGNEVALLYYNKDLFQQNGVKVPTTYDEMMTAVKAFNGKGITPLSIFAKEKWPCVALYDMFVSRAEPAGVTKLDKGLAKADDAAYKTAAEKLIELVKAGMLPKGATNLNYDQAAALFHEGKAAMFINGQWEIEAATKALGDKAGYMYIPAADAAAYEKGKTAFSGSGGPGGYAVSANTKDKELAAKVASFISLKYAEYKFTNRSNPIVATKVDKPIVKQFPPMMEQLSKDIPKITSTTAFSWGLSNPKFKAALEDATQNLMTGNYTADQFVKDLNKAAVTAK</sequence>
<gene>
    <name evidence="1" type="ORF">GC102_26185</name>
</gene>
<name>A0ABX1ZBB1_9BACL</name>
<dbReference type="InterPro" id="IPR050490">
    <property type="entry name" value="Bact_solute-bd_prot1"/>
</dbReference>